<evidence type="ECO:0000256" key="15">
    <source>
        <dbReference type="ARBA" id="ARBA00074336"/>
    </source>
</evidence>
<comment type="catalytic activity">
    <reaction evidence="13">
        <text>L-cysteine(out) + L-arginine(in) = L-cysteine(in) + L-arginine(out)</text>
        <dbReference type="Rhea" id="RHEA:71071"/>
        <dbReference type="ChEBI" id="CHEBI:32682"/>
        <dbReference type="ChEBI" id="CHEBI:35235"/>
    </reaction>
    <physiologicalReaction direction="left-to-right" evidence="13">
        <dbReference type="Rhea" id="RHEA:71072"/>
    </physiologicalReaction>
</comment>
<comment type="subcellular location">
    <subcellularLocation>
        <location evidence="1">Apical cell membrane</location>
        <topology evidence="1">Multi-pass membrane protein</topology>
    </subcellularLocation>
</comment>
<evidence type="ECO:0000256" key="17">
    <source>
        <dbReference type="ARBA" id="ARBA00083296"/>
    </source>
</evidence>
<comment type="catalytic activity">
    <reaction evidence="11">
        <text>L-cystine(out) + L-arginine(in) = L-cystine(in) + L-arginine(out)</text>
        <dbReference type="Rhea" id="RHEA:71075"/>
        <dbReference type="ChEBI" id="CHEBI:32682"/>
        <dbReference type="ChEBI" id="CHEBI:35491"/>
    </reaction>
    <physiologicalReaction direction="left-to-right" evidence="11">
        <dbReference type="Rhea" id="RHEA:71076"/>
    </physiologicalReaction>
</comment>
<dbReference type="EMBL" id="CAJPWZ010002387">
    <property type="protein sequence ID" value="CAG2237379.1"/>
    <property type="molecule type" value="Genomic_DNA"/>
</dbReference>
<protein>
    <recommendedName>
        <fullName evidence="15">b(0,+)-type amino acid transporter 1</fullName>
    </recommendedName>
    <alternativeName>
        <fullName evidence="16">Glycoprotein-associated amino acid transporter b0,+AT1</fullName>
    </alternativeName>
    <alternativeName>
        <fullName evidence="17">Solute carrier family 7 member 9</fullName>
    </alternativeName>
</protein>
<dbReference type="FunFam" id="1.20.1740.10:FF:000015">
    <property type="entry name" value="B(0,+)-type amino acid transporter 1"/>
    <property type="match status" value="1"/>
</dbReference>
<dbReference type="Proteomes" id="UP000683360">
    <property type="component" value="Unassembled WGS sequence"/>
</dbReference>
<accession>A0A8S3U959</accession>
<dbReference type="GO" id="GO:0015179">
    <property type="term" value="F:L-amino acid transmembrane transporter activity"/>
    <property type="evidence" value="ECO:0007669"/>
    <property type="project" value="TreeGrafter"/>
</dbReference>
<keyword evidence="7 21" id="KW-1133">Transmembrane helix</keyword>
<feature type="transmembrane region" description="Helical" evidence="21">
    <location>
        <begin position="388"/>
        <end position="408"/>
    </location>
</feature>
<feature type="transmembrane region" description="Helical" evidence="21">
    <location>
        <begin position="513"/>
        <end position="530"/>
    </location>
</feature>
<comment type="catalytic activity">
    <reaction evidence="10">
        <text>L-lysine(out) + L-arginine(in) = L-lysine(in) + L-arginine(out)</text>
        <dbReference type="Rhea" id="RHEA:70827"/>
        <dbReference type="ChEBI" id="CHEBI:32551"/>
        <dbReference type="ChEBI" id="CHEBI:32682"/>
    </reaction>
    <physiologicalReaction direction="left-to-right" evidence="10">
        <dbReference type="Rhea" id="RHEA:70828"/>
    </physiologicalReaction>
</comment>
<comment type="catalytic activity">
    <reaction evidence="12">
        <text>L-histidine(out) + L-arginine(in) = L-histidine(in) + L-arginine(out)</text>
        <dbReference type="Rhea" id="RHEA:71063"/>
        <dbReference type="ChEBI" id="CHEBI:32682"/>
        <dbReference type="ChEBI" id="CHEBI:57595"/>
    </reaction>
    <physiologicalReaction direction="left-to-right" evidence="12">
        <dbReference type="Rhea" id="RHEA:71064"/>
    </physiologicalReaction>
</comment>
<keyword evidence="9" id="KW-1015">Disulfide bond</keyword>
<keyword evidence="3" id="KW-0813">Transport</keyword>
<dbReference type="Gene3D" id="1.20.1740.10">
    <property type="entry name" value="Amino acid/polyamine transporter I"/>
    <property type="match status" value="1"/>
</dbReference>
<dbReference type="AlphaFoldDB" id="A0A8S3U959"/>
<dbReference type="GO" id="GO:0016324">
    <property type="term" value="C:apical plasma membrane"/>
    <property type="evidence" value="ECO:0007669"/>
    <property type="project" value="UniProtKB-SubCell"/>
</dbReference>
<comment type="caution">
    <text evidence="22">The sequence shown here is derived from an EMBL/GenBank/DDBJ whole genome shotgun (WGS) entry which is preliminary data.</text>
</comment>
<evidence type="ECO:0000313" key="23">
    <source>
        <dbReference type="Proteomes" id="UP000683360"/>
    </source>
</evidence>
<dbReference type="InterPro" id="IPR050598">
    <property type="entry name" value="AminoAcid_Transporter"/>
</dbReference>
<feature type="transmembrane region" description="Helical" evidence="21">
    <location>
        <begin position="659"/>
        <end position="691"/>
    </location>
</feature>
<evidence type="ECO:0000256" key="1">
    <source>
        <dbReference type="ARBA" id="ARBA00004424"/>
    </source>
</evidence>
<evidence type="ECO:0000313" key="22">
    <source>
        <dbReference type="EMBL" id="CAG2237379.1"/>
    </source>
</evidence>
<name>A0A8S3U959_MYTED</name>
<dbReference type="Gene3D" id="1.20.1170.10">
    <property type="match status" value="1"/>
</dbReference>
<evidence type="ECO:0000256" key="12">
    <source>
        <dbReference type="ARBA" id="ARBA00051835"/>
    </source>
</evidence>
<evidence type="ECO:0000256" key="21">
    <source>
        <dbReference type="SAM" id="Phobius"/>
    </source>
</evidence>
<dbReference type="SUPFAM" id="SSF57997">
    <property type="entry name" value="Tropomyosin"/>
    <property type="match status" value="1"/>
</dbReference>
<evidence type="ECO:0000256" key="19">
    <source>
        <dbReference type="SAM" id="Coils"/>
    </source>
</evidence>
<dbReference type="PANTHER" id="PTHR11785">
    <property type="entry name" value="AMINO ACID TRANSPORTER"/>
    <property type="match status" value="1"/>
</dbReference>
<organism evidence="22 23">
    <name type="scientific">Mytilus edulis</name>
    <name type="common">Blue mussel</name>
    <dbReference type="NCBI Taxonomy" id="6550"/>
    <lineage>
        <taxon>Eukaryota</taxon>
        <taxon>Metazoa</taxon>
        <taxon>Spiralia</taxon>
        <taxon>Lophotrochozoa</taxon>
        <taxon>Mollusca</taxon>
        <taxon>Bivalvia</taxon>
        <taxon>Autobranchia</taxon>
        <taxon>Pteriomorphia</taxon>
        <taxon>Mytilida</taxon>
        <taxon>Mytiloidea</taxon>
        <taxon>Mytilidae</taxon>
        <taxon>Mytilinae</taxon>
        <taxon>Mytilus</taxon>
    </lineage>
</organism>
<feature type="compositionally biased region" description="Basic and acidic residues" evidence="20">
    <location>
        <begin position="222"/>
        <end position="242"/>
    </location>
</feature>
<feature type="transmembrane region" description="Helical" evidence="21">
    <location>
        <begin position="420"/>
        <end position="439"/>
    </location>
</feature>
<evidence type="ECO:0000256" key="7">
    <source>
        <dbReference type="ARBA" id="ARBA00022989"/>
    </source>
</evidence>
<keyword evidence="6 21" id="KW-0812">Transmembrane</keyword>
<evidence type="ECO:0000256" key="6">
    <source>
        <dbReference type="ARBA" id="ARBA00022692"/>
    </source>
</evidence>
<dbReference type="Pfam" id="PF13520">
    <property type="entry name" value="AA_permease_2"/>
    <property type="match status" value="1"/>
</dbReference>
<evidence type="ECO:0000256" key="5">
    <source>
        <dbReference type="ARBA" id="ARBA00022553"/>
    </source>
</evidence>
<dbReference type="OrthoDB" id="5982228at2759"/>
<evidence type="ECO:0000256" key="16">
    <source>
        <dbReference type="ARBA" id="ARBA00079910"/>
    </source>
</evidence>
<dbReference type="InterPro" id="IPR002293">
    <property type="entry name" value="AA/rel_permease1"/>
</dbReference>
<comment type="similarity">
    <text evidence="2">Belongs to the amino acid-polyamine-organocation (APC) superfamily.</text>
</comment>
<sequence>MSVVQARIHDKYKYNFEKVLEYLLKGLEHLSVFIQHLNEITGGKCQDDDKYIAKVLFPLIEKAKTEFDEMSTYAESLLQQINSDFERCVADLKVNNDKLKEIDSDLNKLEKELQGTNKAVDNANDQCRRKGEDLTAAENALSDARRKLDDAKTTQEATIAAGVSTTLVSAFLTIFVPPVGIVGMAAGVGTGIVGITALEEAVSLCSNNCSSARSEVQSSESALERAKNAKTEVENKLESADKKKQQIKTQMEDVKSDKNRLEEYRNLIIIFGEDYKKFHRQLCDFYGKYKILRCETTGGYSLCMLQSPTKMLGASLSSLCKCVAIQTLCEQPMQAIMRKHLLQIECVKWQTDDEYDDVELRKRPINGAVSDEPRVVIVEDTAKLKQSVGIISGISFIVGSVIGSGIFISPKGVLQETGSVGLSLIVWGSAGILSLWVYTKLCSICLGGPKMCCKEVRREYAYIDAAMGRLMAFMFAWTKIIVLTPSSVAVISLTFASYCVTFFPYCGEPQVPLKVIAALAIVTLTIINCYDTRAGASVQVFFTAAKLIALVIIIVGGLVRLGQGHTATMKSGFDGTIGTASGVALAFYDALWAYDGWNTLNYVSEELKNPYVNLPRANVIGVLLVTILYILTNISYLVVLGIDGLLDSDAVAVTWGDDVLGAAGVIMPIFVMCSTFGAANGALFAGVRTLYAAARDDQFPEVLSYVNCKRYTPIPCLIFTSVVSLLMLIPGDIGSLIDFFSFASWMFYALAIISLFILRWRLPDAHRPIKIFILLPVIFLACSLYLVVAPIIQDPRLEFLYAFLFMVGGLLFYIPLVHFQLMTGRFDAVTRFLQKIMEVVPSPYEEPDFG</sequence>
<feature type="coiled-coil region" evidence="19">
    <location>
        <begin position="92"/>
        <end position="154"/>
    </location>
</feature>
<keyword evidence="4" id="KW-1003">Cell membrane</keyword>
<feature type="transmembrane region" description="Helical" evidence="21">
    <location>
        <begin position="799"/>
        <end position="821"/>
    </location>
</feature>
<proteinExistence type="inferred from homology"/>
<keyword evidence="8 21" id="KW-0472">Membrane</keyword>
<comment type="catalytic activity">
    <reaction evidence="18">
        <text>L-phenylalanine(out) + L-arginine(in) = L-phenylalanine(in) + L-arginine(out)</text>
        <dbReference type="Rhea" id="RHEA:71067"/>
        <dbReference type="ChEBI" id="CHEBI:32682"/>
        <dbReference type="ChEBI" id="CHEBI:58095"/>
    </reaction>
    <physiologicalReaction direction="left-to-right" evidence="18">
        <dbReference type="Rhea" id="RHEA:71068"/>
    </physiologicalReaction>
</comment>
<feature type="transmembrane region" description="Helical" evidence="21">
    <location>
        <begin position="711"/>
        <end position="730"/>
    </location>
</feature>
<evidence type="ECO:0000256" key="13">
    <source>
        <dbReference type="ARBA" id="ARBA00052179"/>
    </source>
</evidence>
<evidence type="ECO:0000256" key="14">
    <source>
        <dbReference type="ARBA" id="ARBA00052732"/>
    </source>
</evidence>
<feature type="transmembrane region" description="Helical" evidence="21">
    <location>
        <begin position="742"/>
        <end position="760"/>
    </location>
</feature>
<evidence type="ECO:0000256" key="4">
    <source>
        <dbReference type="ARBA" id="ARBA00022475"/>
    </source>
</evidence>
<evidence type="ECO:0000256" key="10">
    <source>
        <dbReference type="ARBA" id="ARBA00051323"/>
    </source>
</evidence>
<feature type="transmembrane region" description="Helical" evidence="21">
    <location>
        <begin position="772"/>
        <end position="793"/>
    </location>
</feature>
<evidence type="ECO:0000256" key="2">
    <source>
        <dbReference type="ARBA" id="ARBA00009523"/>
    </source>
</evidence>
<evidence type="ECO:0000256" key="20">
    <source>
        <dbReference type="SAM" id="MobiDB-lite"/>
    </source>
</evidence>
<evidence type="ECO:0000256" key="3">
    <source>
        <dbReference type="ARBA" id="ARBA00022448"/>
    </source>
</evidence>
<evidence type="ECO:0000256" key="9">
    <source>
        <dbReference type="ARBA" id="ARBA00023157"/>
    </source>
</evidence>
<keyword evidence="5" id="KW-0597">Phosphoprotein</keyword>
<evidence type="ECO:0000256" key="18">
    <source>
        <dbReference type="ARBA" id="ARBA00093193"/>
    </source>
</evidence>
<evidence type="ECO:0000256" key="11">
    <source>
        <dbReference type="ARBA" id="ARBA00051814"/>
    </source>
</evidence>
<reference evidence="22" key="1">
    <citation type="submission" date="2021-03" db="EMBL/GenBank/DDBJ databases">
        <authorList>
            <person name="Bekaert M."/>
        </authorList>
    </citation>
    <scope>NUCLEOTIDE SEQUENCE</scope>
</reference>
<keyword evidence="23" id="KW-1185">Reference proteome</keyword>
<feature type="transmembrane region" description="Helical" evidence="21">
    <location>
        <begin position="617"/>
        <end position="639"/>
    </location>
</feature>
<feature type="region of interest" description="Disordered" evidence="20">
    <location>
        <begin position="220"/>
        <end position="242"/>
    </location>
</feature>
<comment type="catalytic activity">
    <reaction evidence="14">
        <text>L-leucine(out) + L-arginine(in) = L-leucine(in) + L-arginine(out)</text>
        <dbReference type="Rhea" id="RHEA:71059"/>
        <dbReference type="ChEBI" id="CHEBI:32682"/>
        <dbReference type="ChEBI" id="CHEBI:57427"/>
    </reaction>
    <physiologicalReaction direction="left-to-right" evidence="14">
        <dbReference type="Rhea" id="RHEA:71060"/>
    </physiologicalReaction>
</comment>
<dbReference type="PANTHER" id="PTHR11785:SF512">
    <property type="entry name" value="SOBREMESA, ISOFORM B"/>
    <property type="match status" value="1"/>
</dbReference>
<gene>
    <name evidence="22" type="ORF">MEDL_49838</name>
</gene>
<feature type="transmembrane region" description="Helical" evidence="21">
    <location>
        <begin position="536"/>
        <end position="561"/>
    </location>
</feature>
<keyword evidence="19" id="KW-0175">Coiled coil</keyword>
<evidence type="ECO:0000256" key="8">
    <source>
        <dbReference type="ARBA" id="ARBA00023136"/>
    </source>
</evidence>